<dbReference type="InterPro" id="IPR048254">
    <property type="entry name" value="CDP_ALCOHOL_P_TRANSF_CS"/>
</dbReference>
<evidence type="ECO:0000256" key="8">
    <source>
        <dbReference type="ARBA" id="ARBA00022989"/>
    </source>
</evidence>
<dbReference type="PROSITE" id="PS00379">
    <property type="entry name" value="CDP_ALCOHOL_P_TRANSF"/>
    <property type="match status" value="1"/>
</dbReference>
<evidence type="ECO:0000256" key="4">
    <source>
        <dbReference type="ARBA" id="ARBA00022516"/>
    </source>
</evidence>
<evidence type="ECO:0000256" key="5">
    <source>
        <dbReference type="ARBA" id="ARBA00022679"/>
    </source>
</evidence>
<dbReference type="InterPro" id="IPR000462">
    <property type="entry name" value="CDP-OH_P_trans"/>
</dbReference>
<keyword evidence="16" id="KW-1185">Reference proteome</keyword>
<evidence type="ECO:0000256" key="3">
    <source>
        <dbReference type="ARBA" id="ARBA00010441"/>
    </source>
</evidence>
<evidence type="ECO:0000256" key="9">
    <source>
        <dbReference type="ARBA" id="ARBA00023098"/>
    </source>
</evidence>
<dbReference type="GO" id="GO:0016020">
    <property type="term" value="C:membrane"/>
    <property type="evidence" value="ECO:0007669"/>
    <property type="project" value="UniProtKB-SubCell"/>
</dbReference>
<evidence type="ECO:0000256" key="2">
    <source>
        <dbReference type="ARBA" id="ARBA00004141"/>
    </source>
</evidence>
<feature type="compositionally biased region" description="Basic and acidic residues" evidence="14">
    <location>
        <begin position="94"/>
        <end position="106"/>
    </location>
</feature>
<comment type="caution">
    <text evidence="15">The sequence shown here is derived from an EMBL/GenBank/DDBJ whole genome shotgun (WGS) entry which is preliminary data.</text>
</comment>
<evidence type="ECO:0000256" key="6">
    <source>
        <dbReference type="ARBA" id="ARBA00022692"/>
    </source>
</evidence>
<keyword evidence="4" id="KW-0444">Lipid biosynthesis</keyword>
<dbReference type="Gene3D" id="1.20.120.1760">
    <property type="match status" value="1"/>
</dbReference>
<evidence type="ECO:0000256" key="1">
    <source>
        <dbReference type="ARBA" id="ARBA00001936"/>
    </source>
</evidence>
<sequence length="355" mass="38259">MRIPERAHWAAWRLYLSLSQNGVSVRPLSSFHYQVDLVGARRGYDWGRGVVCKEVLVSPLRQFLGASGRSRGLLSDVCPLLRFPYSTERDVGRVDGKGVISEEEKSSGSNARSENGDNFQGECSPSLPVGSHGVGGSGWSKEEVVNWPNAISMGRLLSGPLLAWMIANGMAKPALVGLLLAGGSDWLDGYMARRQGINSVLGSYLDPLADKVLVGCIAVSMAYSGLLHPGLVALIVARDGVLLVGSFVYRAYTLRWKWSGLGEFFKIGAGGVEKVEPLYISKVNMVLQLGLIGTALVLPAMEIQDTYSIIPILSWSVVATTSASWIGYAWVYLRRPTPAAGAGGLMQVSRKVEKS</sequence>
<keyword evidence="11" id="KW-0594">Phospholipid biosynthesis</keyword>
<evidence type="ECO:0000256" key="11">
    <source>
        <dbReference type="ARBA" id="ARBA00023209"/>
    </source>
</evidence>
<evidence type="ECO:0000256" key="10">
    <source>
        <dbReference type="ARBA" id="ARBA00023136"/>
    </source>
</evidence>
<evidence type="ECO:0000256" key="12">
    <source>
        <dbReference type="ARBA" id="ARBA00023264"/>
    </source>
</evidence>
<comment type="subcellular location">
    <subcellularLocation>
        <location evidence="2">Membrane</location>
        <topology evidence="2">Multi-pass membrane protein</topology>
    </subcellularLocation>
</comment>
<reference evidence="15" key="1">
    <citation type="submission" date="2020-06" db="EMBL/GenBank/DDBJ databases">
        <title>WGS assembly of Ceratodon purpureus strain R40.</title>
        <authorList>
            <person name="Carey S.B."/>
            <person name="Jenkins J."/>
            <person name="Shu S."/>
            <person name="Lovell J.T."/>
            <person name="Sreedasyam A."/>
            <person name="Maumus F."/>
            <person name="Tiley G.P."/>
            <person name="Fernandez-Pozo N."/>
            <person name="Barry K."/>
            <person name="Chen C."/>
            <person name="Wang M."/>
            <person name="Lipzen A."/>
            <person name="Daum C."/>
            <person name="Saski C.A."/>
            <person name="Payton A.C."/>
            <person name="Mcbreen J.C."/>
            <person name="Conrad R.E."/>
            <person name="Kollar L.M."/>
            <person name="Olsson S."/>
            <person name="Huttunen S."/>
            <person name="Landis J.B."/>
            <person name="Wickett N.J."/>
            <person name="Johnson M.G."/>
            <person name="Rensing S.A."/>
            <person name="Grimwood J."/>
            <person name="Schmutz J."/>
            <person name="Mcdaniel S.F."/>
        </authorList>
    </citation>
    <scope>NUCLEOTIDE SEQUENCE</scope>
    <source>
        <strain evidence="15">R40</strain>
    </source>
</reference>
<proteinExistence type="inferred from homology"/>
<accession>A0A8T0IDW8</accession>
<dbReference type="InterPro" id="IPR050324">
    <property type="entry name" value="CDP-alcohol_PTase-I"/>
</dbReference>
<dbReference type="PANTHER" id="PTHR14269:SF60">
    <property type="entry name" value="CARDIOLIPIN SYNTHASE (CMP-FORMING)"/>
    <property type="match status" value="1"/>
</dbReference>
<keyword evidence="7" id="KW-0809">Transit peptide</keyword>
<comment type="similarity">
    <text evidence="3 13">Belongs to the CDP-alcohol phosphatidyltransferase class-I family.</text>
</comment>
<dbReference type="AlphaFoldDB" id="A0A8T0IDW8"/>
<name>A0A8T0IDW8_CERPU</name>
<feature type="region of interest" description="Disordered" evidence="14">
    <location>
        <begin position="94"/>
        <end position="122"/>
    </location>
</feature>
<dbReference type="FunFam" id="1.20.120.1760:FF:000020">
    <property type="entry name" value="cardiolipin synthase (CMP-forming), mitochondrial"/>
    <property type="match status" value="1"/>
</dbReference>
<dbReference type="GO" id="GO:0005739">
    <property type="term" value="C:mitochondrion"/>
    <property type="evidence" value="ECO:0007669"/>
    <property type="project" value="TreeGrafter"/>
</dbReference>
<dbReference type="EMBL" id="CM026424">
    <property type="protein sequence ID" value="KAG0581119.1"/>
    <property type="molecule type" value="Genomic_DNA"/>
</dbReference>
<comment type="cofactor">
    <cofactor evidence="1">
        <name>Mn(2+)</name>
        <dbReference type="ChEBI" id="CHEBI:29035"/>
    </cofactor>
</comment>
<dbReference type="Proteomes" id="UP000822688">
    <property type="component" value="Chromosome 4"/>
</dbReference>
<evidence type="ECO:0000256" key="13">
    <source>
        <dbReference type="RuleBase" id="RU003750"/>
    </source>
</evidence>
<feature type="compositionally biased region" description="Polar residues" evidence="14">
    <location>
        <begin position="107"/>
        <end position="122"/>
    </location>
</feature>
<evidence type="ECO:0000313" key="15">
    <source>
        <dbReference type="EMBL" id="KAG0581119.1"/>
    </source>
</evidence>
<evidence type="ECO:0008006" key="17">
    <source>
        <dbReference type="Google" id="ProtNLM"/>
    </source>
</evidence>
<keyword evidence="12" id="KW-1208">Phospholipid metabolism</keyword>
<gene>
    <name evidence="15" type="ORF">KC19_4G226100</name>
</gene>
<dbReference type="GO" id="GO:0032049">
    <property type="term" value="P:cardiolipin biosynthetic process"/>
    <property type="evidence" value="ECO:0007669"/>
    <property type="project" value="TreeGrafter"/>
</dbReference>
<keyword evidence="10" id="KW-0472">Membrane</keyword>
<dbReference type="InterPro" id="IPR043130">
    <property type="entry name" value="CDP-OH_PTrfase_TM_dom"/>
</dbReference>
<evidence type="ECO:0000313" key="16">
    <source>
        <dbReference type="Proteomes" id="UP000822688"/>
    </source>
</evidence>
<protein>
    <recommendedName>
        <fullName evidence="17">Cardiolipin synthase</fullName>
    </recommendedName>
</protein>
<organism evidence="15 16">
    <name type="scientific">Ceratodon purpureus</name>
    <name type="common">Fire moss</name>
    <name type="synonym">Dicranum purpureum</name>
    <dbReference type="NCBI Taxonomy" id="3225"/>
    <lineage>
        <taxon>Eukaryota</taxon>
        <taxon>Viridiplantae</taxon>
        <taxon>Streptophyta</taxon>
        <taxon>Embryophyta</taxon>
        <taxon>Bryophyta</taxon>
        <taxon>Bryophytina</taxon>
        <taxon>Bryopsida</taxon>
        <taxon>Dicranidae</taxon>
        <taxon>Pseudoditrichales</taxon>
        <taxon>Ditrichaceae</taxon>
        <taxon>Ceratodon</taxon>
    </lineage>
</organism>
<keyword evidence="6" id="KW-0812">Transmembrane</keyword>
<keyword evidence="8" id="KW-1133">Transmembrane helix</keyword>
<keyword evidence="9" id="KW-0443">Lipid metabolism</keyword>
<dbReference type="GO" id="GO:0043337">
    <property type="term" value="F:cardiolipin synthase (CMP-forming)"/>
    <property type="evidence" value="ECO:0007669"/>
    <property type="project" value="TreeGrafter"/>
</dbReference>
<dbReference type="Pfam" id="PF01066">
    <property type="entry name" value="CDP-OH_P_transf"/>
    <property type="match status" value="1"/>
</dbReference>
<keyword evidence="5 13" id="KW-0808">Transferase</keyword>
<dbReference type="PANTHER" id="PTHR14269">
    <property type="entry name" value="CDP-DIACYLGLYCEROL--GLYCEROL-3-PHOSPHATE 3-PHOSPHATIDYLTRANSFERASE-RELATED"/>
    <property type="match status" value="1"/>
</dbReference>
<evidence type="ECO:0000256" key="7">
    <source>
        <dbReference type="ARBA" id="ARBA00022946"/>
    </source>
</evidence>
<evidence type="ECO:0000256" key="14">
    <source>
        <dbReference type="SAM" id="MobiDB-lite"/>
    </source>
</evidence>